<dbReference type="AlphaFoldDB" id="A0A4V6DGQ1"/>
<proteinExistence type="predicted"/>
<feature type="region of interest" description="Disordered" evidence="1">
    <location>
        <begin position="162"/>
        <end position="239"/>
    </location>
</feature>
<feature type="compositionally biased region" description="Basic residues" evidence="1">
    <location>
        <begin position="193"/>
        <end position="205"/>
    </location>
</feature>
<comment type="caution">
    <text evidence="2">The sequence shown here is derived from an EMBL/GenBank/DDBJ whole genome shotgun (WGS) entry which is preliminary data.</text>
</comment>
<dbReference type="Proteomes" id="UP000310108">
    <property type="component" value="Unassembled WGS sequence"/>
</dbReference>
<organism evidence="2 3">
    <name type="scientific">Colletotrichum tanaceti</name>
    <dbReference type="NCBI Taxonomy" id="1306861"/>
    <lineage>
        <taxon>Eukaryota</taxon>
        <taxon>Fungi</taxon>
        <taxon>Dikarya</taxon>
        <taxon>Ascomycota</taxon>
        <taxon>Pezizomycotina</taxon>
        <taxon>Sordariomycetes</taxon>
        <taxon>Hypocreomycetidae</taxon>
        <taxon>Glomerellales</taxon>
        <taxon>Glomerellaceae</taxon>
        <taxon>Colletotrichum</taxon>
        <taxon>Colletotrichum destructivum species complex</taxon>
    </lineage>
</organism>
<evidence type="ECO:0000313" key="2">
    <source>
        <dbReference type="EMBL" id="TKW53626.1"/>
    </source>
</evidence>
<evidence type="ECO:0000313" key="3">
    <source>
        <dbReference type="Proteomes" id="UP000310108"/>
    </source>
</evidence>
<dbReference type="OrthoDB" id="4835058at2759"/>
<gene>
    <name evidence="2" type="ORF">CTA1_10565</name>
</gene>
<sequence length="239" mass="27211">MPRIICSPDAPSGPWTKINPCALCHKARKARERPGILRRLLRIPRQPDPSRTPSVCYACGVAGSETITFNNPNWNPEHHADLRVEEPVGPTDETRADDIFGPPTPLGRPTRRLARLKPMEEHPGFETPSAHDIAWARAIEKSQNPERSASDRLKMVWRMADSILPSRGPPPPLTSEESRRQSQEWWHQTQGLRRTKNRAKPRFRPRAVFLPAVLKPIPKPIPEQDEPEEESRTRGCRHS</sequence>
<accession>A0A4V6DGQ1</accession>
<evidence type="ECO:0000256" key="1">
    <source>
        <dbReference type="SAM" id="MobiDB-lite"/>
    </source>
</evidence>
<name>A0A4V6DGQ1_9PEZI</name>
<reference evidence="2 3" key="1">
    <citation type="journal article" date="2019" name="PLoS ONE">
        <title>Comparative genome analysis indicates high evolutionary potential of pathogenicity genes in Colletotrichum tanaceti.</title>
        <authorList>
            <person name="Lelwala R.V."/>
            <person name="Korhonen P.K."/>
            <person name="Young N.D."/>
            <person name="Scott J.B."/>
            <person name="Ades P.A."/>
            <person name="Gasser R.B."/>
            <person name="Taylor P.W.J."/>
        </authorList>
    </citation>
    <scope>NUCLEOTIDE SEQUENCE [LARGE SCALE GENOMIC DNA]</scope>
    <source>
        <strain evidence="2">BRIP57314</strain>
    </source>
</reference>
<feature type="compositionally biased region" description="Polar residues" evidence="1">
    <location>
        <begin position="183"/>
        <end position="192"/>
    </location>
</feature>
<keyword evidence="3" id="KW-1185">Reference proteome</keyword>
<protein>
    <submittedName>
        <fullName evidence="2">Uncharacterized protein</fullName>
    </submittedName>
</protein>
<dbReference type="EMBL" id="PJEX01000176">
    <property type="protein sequence ID" value="TKW53626.1"/>
    <property type="molecule type" value="Genomic_DNA"/>
</dbReference>